<evidence type="ECO:0000259" key="5">
    <source>
        <dbReference type="PROSITE" id="PS50305"/>
    </source>
</evidence>
<evidence type="ECO:0000313" key="7">
    <source>
        <dbReference type="Proteomes" id="UP000218113"/>
    </source>
</evidence>
<dbReference type="GO" id="GO:0046872">
    <property type="term" value="F:metal ion binding"/>
    <property type="evidence" value="ECO:0007669"/>
    <property type="project" value="UniProtKB-KW"/>
</dbReference>
<evidence type="ECO:0000256" key="3">
    <source>
        <dbReference type="ARBA" id="ARBA00023027"/>
    </source>
</evidence>
<keyword evidence="2" id="KW-0808">Transferase</keyword>
<proteinExistence type="predicted"/>
<dbReference type="InterPro" id="IPR029035">
    <property type="entry name" value="DHS-like_NAD/FAD-binding_dom"/>
</dbReference>
<dbReference type="Gene3D" id="3.40.50.1220">
    <property type="entry name" value="TPP-binding domain"/>
    <property type="match status" value="1"/>
</dbReference>
<organism evidence="6 7">
    <name type="scientific">SAR324 cluster bacterium</name>
    <dbReference type="NCBI Taxonomy" id="2024889"/>
    <lineage>
        <taxon>Bacteria</taxon>
        <taxon>Deltaproteobacteria</taxon>
        <taxon>SAR324 cluster</taxon>
    </lineage>
</organism>
<feature type="binding site" evidence="4">
    <location>
        <position position="138"/>
    </location>
    <ligand>
        <name>Zn(2+)</name>
        <dbReference type="ChEBI" id="CHEBI:29105"/>
    </ligand>
</feature>
<dbReference type="InterPro" id="IPR026591">
    <property type="entry name" value="Sirtuin_cat_small_dom_sf"/>
</dbReference>
<dbReference type="CDD" id="cd01407">
    <property type="entry name" value="SIR2-fam"/>
    <property type="match status" value="1"/>
</dbReference>
<sequence length="259" mass="29272">MNELIDKTTLLEINQHLSQAKRILFITGAGISAESGLPTYRGVSGLYNNQETEDGIRIETALSGGMFRESPEITWKYLSQIEQSCRGKSFNRAHEIIAEMQDHFQEIWVLTQNIDGFHHHAGSKNIIDIHGNVYELSCTRCSYHTSPKDYSEITIPPICPQCNHPVRPDVVLFDEMLPQDKLQQLEQELWNGFDLVFTIGTTSIFPYIAQPVINAAQQGIPTIEINPDATSVSPYVQYKIRSGACVALEEIWSQFQQQS</sequence>
<dbReference type="AlphaFoldDB" id="A0A2A4T7T2"/>
<keyword evidence="4" id="KW-0862">Zinc</keyword>
<dbReference type="InterPro" id="IPR003000">
    <property type="entry name" value="Sirtuin"/>
</dbReference>
<dbReference type="GO" id="GO:0070403">
    <property type="term" value="F:NAD+ binding"/>
    <property type="evidence" value="ECO:0007669"/>
    <property type="project" value="InterPro"/>
</dbReference>
<dbReference type="InterPro" id="IPR050134">
    <property type="entry name" value="NAD-dep_sirtuin_deacylases"/>
</dbReference>
<protein>
    <recommendedName>
        <fullName evidence="1">protein acetyllysine N-acetyltransferase</fullName>
        <ecNumber evidence="1">2.3.1.286</ecNumber>
    </recommendedName>
</protein>
<feature type="domain" description="Deacetylase sirtuin-type" evidence="5">
    <location>
        <begin position="3"/>
        <end position="259"/>
    </location>
</feature>
<keyword evidence="3" id="KW-0520">NAD</keyword>
<comment type="caution">
    <text evidence="6">The sequence shown here is derived from an EMBL/GenBank/DDBJ whole genome shotgun (WGS) entry which is preliminary data.</text>
</comment>
<dbReference type="PANTHER" id="PTHR11085">
    <property type="entry name" value="NAD-DEPENDENT PROTEIN DEACYLASE SIRTUIN-5, MITOCHONDRIAL-RELATED"/>
    <property type="match status" value="1"/>
</dbReference>
<feature type="binding site" evidence="4">
    <location>
        <position position="159"/>
    </location>
    <ligand>
        <name>Zn(2+)</name>
        <dbReference type="ChEBI" id="CHEBI:29105"/>
    </ligand>
</feature>
<evidence type="ECO:0000256" key="1">
    <source>
        <dbReference type="ARBA" id="ARBA00012928"/>
    </source>
</evidence>
<gene>
    <name evidence="6" type="ORF">COB67_04685</name>
</gene>
<name>A0A2A4T7T2_9DELT</name>
<evidence type="ECO:0000313" key="6">
    <source>
        <dbReference type="EMBL" id="PCI29195.1"/>
    </source>
</evidence>
<dbReference type="NCBIfam" id="NF001753">
    <property type="entry name" value="PRK00481.1-3"/>
    <property type="match status" value="1"/>
</dbReference>
<accession>A0A2A4T7T2</accession>
<evidence type="ECO:0000256" key="2">
    <source>
        <dbReference type="ARBA" id="ARBA00022679"/>
    </source>
</evidence>
<evidence type="ECO:0000256" key="4">
    <source>
        <dbReference type="PROSITE-ProRule" id="PRU00236"/>
    </source>
</evidence>
<dbReference type="EC" id="2.3.1.286" evidence="1"/>
<dbReference type="Proteomes" id="UP000218113">
    <property type="component" value="Unassembled WGS sequence"/>
</dbReference>
<dbReference type="GO" id="GO:0017136">
    <property type="term" value="F:histone deacetylase activity, NAD-dependent"/>
    <property type="evidence" value="ECO:0007669"/>
    <property type="project" value="TreeGrafter"/>
</dbReference>
<dbReference type="Pfam" id="PF02146">
    <property type="entry name" value="SIR2"/>
    <property type="match status" value="1"/>
</dbReference>
<feature type="binding site" evidence="4">
    <location>
        <position position="162"/>
    </location>
    <ligand>
        <name>Zn(2+)</name>
        <dbReference type="ChEBI" id="CHEBI:29105"/>
    </ligand>
</feature>
<feature type="binding site" evidence="4">
    <location>
        <position position="141"/>
    </location>
    <ligand>
        <name>Zn(2+)</name>
        <dbReference type="ChEBI" id="CHEBI:29105"/>
    </ligand>
</feature>
<dbReference type="InterPro" id="IPR026590">
    <property type="entry name" value="Ssirtuin_cat_dom"/>
</dbReference>
<reference evidence="7" key="1">
    <citation type="submission" date="2017-08" db="EMBL/GenBank/DDBJ databases">
        <title>A dynamic microbial community with high functional redundancy inhabits the cold, oxic subseafloor aquifer.</title>
        <authorList>
            <person name="Tully B.J."/>
            <person name="Wheat C.G."/>
            <person name="Glazer B.T."/>
            <person name="Huber J.A."/>
        </authorList>
    </citation>
    <scope>NUCLEOTIDE SEQUENCE [LARGE SCALE GENOMIC DNA]</scope>
</reference>
<dbReference type="SUPFAM" id="SSF52467">
    <property type="entry name" value="DHS-like NAD/FAD-binding domain"/>
    <property type="match status" value="1"/>
</dbReference>
<feature type="active site" description="Proton acceptor" evidence="4">
    <location>
        <position position="130"/>
    </location>
</feature>
<dbReference type="Gene3D" id="3.30.1600.10">
    <property type="entry name" value="SIR2/SIRT2 'Small Domain"/>
    <property type="match status" value="1"/>
</dbReference>
<dbReference type="PROSITE" id="PS50305">
    <property type="entry name" value="SIRTUIN"/>
    <property type="match status" value="1"/>
</dbReference>
<dbReference type="PANTHER" id="PTHR11085:SF4">
    <property type="entry name" value="NAD-DEPENDENT PROTEIN DEACYLASE"/>
    <property type="match status" value="1"/>
</dbReference>
<keyword evidence="4" id="KW-0479">Metal-binding</keyword>
<dbReference type="EMBL" id="NVSR01000018">
    <property type="protein sequence ID" value="PCI29195.1"/>
    <property type="molecule type" value="Genomic_DNA"/>
</dbReference>